<accession>A0A0J6CP20</accession>
<dbReference type="EMBL" id="LFJV01000027">
    <property type="protein sequence ID" value="KMM33904.1"/>
    <property type="molecule type" value="Genomic_DNA"/>
</dbReference>
<evidence type="ECO:0000313" key="3">
    <source>
        <dbReference type="Proteomes" id="UP000036166"/>
    </source>
</evidence>
<dbReference type="AlphaFoldDB" id="A0A0J6CP20"/>
<reference evidence="2 3" key="1">
    <citation type="submission" date="2015-06" db="EMBL/GenBank/DDBJ databases">
        <title>Draft Genome Sequence of Parabacteroides goldsteinii with Putative Novel Metallo-Beta-Lactamases Isolated from a Blood Culture from a Human Patient.</title>
        <authorList>
            <person name="Krogh T.J."/>
            <person name="Agergaard C.N."/>
            <person name="Moller-Jensen J."/>
            <person name="Justesen U.S."/>
        </authorList>
    </citation>
    <scope>NUCLEOTIDE SEQUENCE [LARGE SCALE GENOMIC DNA]</scope>
    <source>
        <strain evidence="2 3">910340</strain>
    </source>
</reference>
<name>A0A0J6CP20_9BACT</name>
<evidence type="ECO:0000313" key="2">
    <source>
        <dbReference type="EMBL" id="KMM33904.1"/>
    </source>
</evidence>
<evidence type="ECO:0000256" key="1">
    <source>
        <dbReference type="SAM" id="Phobius"/>
    </source>
</evidence>
<gene>
    <name evidence="2" type="ORF">ACM15_09765</name>
</gene>
<comment type="caution">
    <text evidence="2">The sequence shown here is derived from an EMBL/GenBank/DDBJ whole genome shotgun (WGS) entry which is preliminary data.</text>
</comment>
<keyword evidence="1" id="KW-0812">Transmembrane</keyword>
<proteinExistence type="predicted"/>
<dbReference type="Proteomes" id="UP000036166">
    <property type="component" value="Unassembled WGS sequence"/>
</dbReference>
<feature type="transmembrane region" description="Helical" evidence="1">
    <location>
        <begin position="20"/>
        <end position="39"/>
    </location>
</feature>
<organism evidence="2 3">
    <name type="scientific">Parabacteroides goldsteinii</name>
    <dbReference type="NCBI Taxonomy" id="328812"/>
    <lineage>
        <taxon>Bacteria</taxon>
        <taxon>Pseudomonadati</taxon>
        <taxon>Bacteroidota</taxon>
        <taxon>Bacteroidia</taxon>
        <taxon>Bacteroidales</taxon>
        <taxon>Tannerellaceae</taxon>
        <taxon>Parabacteroides</taxon>
    </lineage>
</organism>
<protein>
    <submittedName>
        <fullName evidence="2">Uncharacterized protein</fullName>
    </submittedName>
</protein>
<keyword evidence="1" id="KW-0472">Membrane</keyword>
<sequence>MRRRNMGYCKRRCWLLGCQLWVAVLLSLAGVVLLFMGFWCSPAGEIHNSVLVGFGEVSTFSGALFGVDYSYKYKIRRDEKEG</sequence>
<keyword evidence="1" id="KW-1133">Transmembrane helix</keyword>
<feature type="transmembrane region" description="Helical" evidence="1">
    <location>
        <begin position="51"/>
        <end position="71"/>
    </location>
</feature>
<dbReference type="PATRIC" id="fig|328812.4.peg.2533"/>